<keyword evidence="6" id="KW-1003">Cell membrane</keyword>
<dbReference type="Proteomes" id="UP000533469">
    <property type="component" value="Unassembled WGS sequence"/>
</dbReference>
<evidence type="ECO:0000256" key="2">
    <source>
        <dbReference type="ARBA" id="ARBA00007165"/>
    </source>
</evidence>
<keyword evidence="3 6" id="KW-0812">Transmembrane</keyword>
<comment type="similarity">
    <text evidence="2 6">Belongs to the SURF1 family.</text>
</comment>
<evidence type="ECO:0000313" key="8">
    <source>
        <dbReference type="EMBL" id="MBB3769605.1"/>
    </source>
</evidence>
<dbReference type="InterPro" id="IPR002994">
    <property type="entry name" value="Surf1/Shy1"/>
</dbReference>
<evidence type="ECO:0000313" key="9">
    <source>
        <dbReference type="Proteomes" id="UP000533469"/>
    </source>
</evidence>
<comment type="caution">
    <text evidence="8">The sequence shown here is derived from an EMBL/GenBank/DDBJ whole genome shotgun (WGS) entry which is preliminary data.</text>
</comment>
<evidence type="ECO:0000256" key="1">
    <source>
        <dbReference type="ARBA" id="ARBA00004370"/>
    </source>
</evidence>
<evidence type="ECO:0000256" key="7">
    <source>
        <dbReference type="SAM" id="MobiDB-lite"/>
    </source>
</evidence>
<dbReference type="EMBL" id="JACICD010000001">
    <property type="protein sequence ID" value="MBB3769605.1"/>
    <property type="molecule type" value="Genomic_DNA"/>
</dbReference>
<comment type="subcellular location">
    <subcellularLocation>
        <location evidence="6">Cell membrane</location>
        <topology evidence="6">Multi-pass membrane protein</topology>
    </subcellularLocation>
    <subcellularLocation>
        <location evidence="1">Membrane</location>
    </subcellularLocation>
</comment>
<evidence type="ECO:0000256" key="5">
    <source>
        <dbReference type="ARBA" id="ARBA00023136"/>
    </source>
</evidence>
<sequence length="265" mass="28827">MSKPPAGAPKIRPGKAVPPRRSAGGLGDRRQRARAPLLFLCVAFAVLFSGLGVWQVERLFWKLDLIARVDARIHAEPIPAPGPQSFTAPPTGESEYRRVELDGQFLNDRETLVQAVTEQGGGFWVVTPFITNRGFVVLVNRGFVPPERRAPDSRADGQIEGPTRLIGLMRLTEPGGGFLRENDPAADRWYSRDVAAITEARGLDKLVAVAPYFVDADAAPMAGGFPVGGLTVVGFSNNHLIYALTWFALAALCIGGFVVVWRRRV</sequence>
<organism evidence="8 9">
    <name type="scientific">Ancylobacter tetraedralis</name>
    <dbReference type="NCBI Taxonomy" id="217068"/>
    <lineage>
        <taxon>Bacteria</taxon>
        <taxon>Pseudomonadati</taxon>
        <taxon>Pseudomonadota</taxon>
        <taxon>Alphaproteobacteria</taxon>
        <taxon>Hyphomicrobiales</taxon>
        <taxon>Xanthobacteraceae</taxon>
        <taxon>Ancylobacter</taxon>
    </lineage>
</organism>
<keyword evidence="9" id="KW-1185">Reference proteome</keyword>
<keyword evidence="4 6" id="KW-1133">Transmembrane helix</keyword>
<dbReference type="InterPro" id="IPR045214">
    <property type="entry name" value="Surf1/Surf4"/>
</dbReference>
<dbReference type="CDD" id="cd06662">
    <property type="entry name" value="SURF1"/>
    <property type="match status" value="1"/>
</dbReference>
<evidence type="ECO:0000256" key="4">
    <source>
        <dbReference type="ARBA" id="ARBA00022989"/>
    </source>
</evidence>
<dbReference type="Pfam" id="PF02104">
    <property type="entry name" value="SURF1"/>
    <property type="match status" value="1"/>
</dbReference>
<keyword evidence="5 6" id="KW-0472">Membrane</keyword>
<proteinExistence type="inferred from homology"/>
<dbReference type="GO" id="GO:0005886">
    <property type="term" value="C:plasma membrane"/>
    <property type="evidence" value="ECO:0007669"/>
    <property type="project" value="UniProtKB-SubCell"/>
</dbReference>
<dbReference type="AlphaFoldDB" id="A0A839Z6K1"/>
<name>A0A839Z6K1_9HYPH</name>
<feature type="transmembrane region" description="Helical" evidence="6">
    <location>
        <begin position="240"/>
        <end position="261"/>
    </location>
</feature>
<dbReference type="PANTHER" id="PTHR23427:SF2">
    <property type="entry name" value="SURFEIT LOCUS PROTEIN 1"/>
    <property type="match status" value="1"/>
</dbReference>
<feature type="region of interest" description="Disordered" evidence="7">
    <location>
        <begin position="1"/>
        <end position="28"/>
    </location>
</feature>
<feature type="transmembrane region" description="Helical" evidence="6">
    <location>
        <begin position="37"/>
        <end position="56"/>
    </location>
</feature>
<evidence type="ECO:0000256" key="3">
    <source>
        <dbReference type="ARBA" id="ARBA00022692"/>
    </source>
</evidence>
<dbReference type="PANTHER" id="PTHR23427">
    <property type="entry name" value="SURFEIT LOCUS PROTEIN"/>
    <property type="match status" value="1"/>
</dbReference>
<reference evidence="8 9" key="1">
    <citation type="submission" date="2020-08" db="EMBL/GenBank/DDBJ databases">
        <title>Genomic Encyclopedia of Type Strains, Phase IV (KMG-IV): sequencing the most valuable type-strain genomes for metagenomic binning, comparative biology and taxonomic classification.</title>
        <authorList>
            <person name="Goeker M."/>
        </authorList>
    </citation>
    <scope>NUCLEOTIDE SEQUENCE [LARGE SCALE GENOMIC DNA]</scope>
    <source>
        <strain evidence="8 9">DSM 5895</strain>
    </source>
</reference>
<evidence type="ECO:0000256" key="6">
    <source>
        <dbReference type="RuleBase" id="RU363076"/>
    </source>
</evidence>
<protein>
    <recommendedName>
        <fullName evidence="6">SURF1-like protein</fullName>
    </recommendedName>
</protein>
<accession>A0A839Z6K1</accession>
<dbReference type="PROSITE" id="PS50895">
    <property type="entry name" value="SURF1"/>
    <property type="match status" value="1"/>
</dbReference>
<gene>
    <name evidence="8" type="ORF">FHS55_000191</name>
</gene>